<dbReference type="RefSeq" id="WP_096894697.1">
    <property type="nucleotide sequence ID" value="NZ_BAOS01000022.1"/>
</dbReference>
<proteinExistence type="predicted"/>
<keyword evidence="2" id="KW-1185">Reference proteome</keyword>
<evidence type="ECO:0000313" key="2">
    <source>
        <dbReference type="Proteomes" id="UP000218542"/>
    </source>
</evidence>
<dbReference type="OrthoDB" id="9810452at2"/>
<comment type="caution">
    <text evidence="1">The sequence shown here is derived from an EMBL/GenBank/DDBJ whole genome shotgun (WGS) entry which is preliminary data.</text>
</comment>
<organism evidence="1 2">
    <name type="scientific">Candidatus Scalindua japonica</name>
    <dbReference type="NCBI Taxonomy" id="1284222"/>
    <lineage>
        <taxon>Bacteria</taxon>
        <taxon>Pseudomonadati</taxon>
        <taxon>Planctomycetota</taxon>
        <taxon>Candidatus Brocadiia</taxon>
        <taxon>Candidatus Brocadiales</taxon>
        <taxon>Candidatus Scalinduaceae</taxon>
        <taxon>Candidatus Scalindua</taxon>
    </lineage>
</organism>
<dbReference type="Pfam" id="PF08780">
    <property type="entry name" value="NTase_sub_bind"/>
    <property type="match status" value="1"/>
</dbReference>
<protein>
    <submittedName>
        <fullName evidence="1">Nucleotidyltransferase substrate binding protein</fullName>
    </submittedName>
</protein>
<accession>A0A286TZK6</accession>
<dbReference type="EMBL" id="BAOS01000022">
    <property type="protein sequence ID" value="GAX61306.1"/>
    <property type="molecule type" value="Genomic_DNA"/>
</dbReference>
<sequence length="135" mass="16226">MENQDIRWVQRFQNFEKAFLLLQETLQIESPSVVERAGMMQFFEMTFELAWKLLKDYEEEEGFTVNSPRDAIKQAFQANTITSGHTWLDALSDRNFTTHTYHEKTAVEMEEKIRNKYFLILEKLYVDFKNRVDKE</sequence>
<dbReference type="InterPro" id="IPR010235">
    <property type="entry name" value="HepT"/>
</dbReference>
<dbReference type="Proteomes" id="UP000218542">
    <property type="component" value="Unassembled WGS sequence"/>
</dbReference>
<dbReference type="GO" id="GO:0016740">
    <property type="term" value="F:transferase activity"/>
    <property type="evidence" value="ECO:0007669"/>
    <property type="project" value="UniProtKB-KW"/>
</dbReference>
<evidence type="ECO:0000313" key="1">
    <source>
        <dbReference type="EMBL" id="GAX61306.1"/>
    </source>
</evidence>
<dbReference type="Gene3D" id="1.20.120.330">
    <property type="entry name" value="Nucleotidyltransferases domain 2"/>
    <property type="match status" value="1"/>
</dbReference>
<dbReference type="SUPFAM" id="SSF81593">
    <property type="entry name" value="Nucleotidyltransferase substrate binding subunit/domain"/>
    <property type="match status" value="1"/>
</dbReference>
<keyword evidence="1" id="KW-0808">Transferase</keyword>
<dbReference type="AlphaFoldDB" id="A0A286TZK6"/>
<gene>
    <name evidence="1" type="ORF">SCALIN_C22_0015</name>
</gene>
<reference evidence="2" key="1">
    <citation type="journal article" date="2017" name="Environ. Microbiol. Rep.">
        <title>Genetic Diversity of Marine Anaerobic Ammonium-Oxidizing Bacteria as Revealed by Genomic and Proteomic Analyses of 'Candidatus Scalindua japonica'.</title>
        <authorList>
            <person name="Oshiki M."/>
            <person name="Mizuto K."/>
            <person name="Kimura Z."/>
            <person name="Kindaichi T."/>
            <person name="Satoh H."/>
            <person name="Okabe S."/>
        </authorList>
    </citation>
    <scope>NUCLEOTIDE SEQUENCE [LARGE SCALE GENOMIC DNA]</scope>
    <source>
        <strain evidence="2">husup-a2</strain>
    </source>
</reference>
<dbReference type="NCBIfam" id="TIGR01987">
    <property type="entry name" value="HI0074"/>
    <property type="match status" value="1"/>
</dbReference>
<name>A0A286TZK6_9BACT</name>